<dbReference type="InterPro" id="IPR003010">
    <property type="entry name" value="C-N_Hydrolase"/>
</dbReference>
<sequence length="267" mass="28815">MKLALDQGPFDALTPESALTRLAERARTAAEAGARLLVCPEMSITGYNIAGDIPELAEPADGPIAQRVSSIAAEAGIAITYGYPERNGEDVHNTAALVSATGERLASYRKTHLFGKLDRKWFQPGQLPPPQVEVDGVRVGLLICYDVEFPEMVRAHALAGTELLVVPTALMRPHDFVAETLVRARAYENQLHVAYVNRCGTEAELHYCGKTCLIGPDGTEQIRAADGEELLIGEVDPAAIPAARLDNPQLADRRPELYPGLAQALRA</sequence>
<comment type="caution">
    <text evidence="3">The sequence shown here is derived from an EMBL/GenBank/DDBJ whole genome shotgun (WGS) entry which is preliminary data.</text>
</comment>
<evidence type="ECO:0000313" key="3">
    <source>
        <dbReference type="EMBL" id="MFC7340963.1"/>
    </source>
</evidence>
<protein>
    <submittedName>
        <fullName evidence="3">Carbon-nitrogen hydrolase family protein</fullName>
    </submittedName>
</protein>
<dbReference type="Pfam" id="PF00795">
    <property type="entry name" value="CN_hydrolase"/>
    <property type="match status" value="1"/>
</dbReference>
<comment type="similarity">
    <text evidence="1">Belongs to the carbon-nitrogen hydrolase superfamily. NIT1/NIT2 family.</text>
</comment>
<dbReference type="Proteomes" id="UP001596504">
    <property type="component" value="Unassembled WGS sequence"/>
</dbReference>
<dbReference type="PANTHER" id="PTHR23088">
    <property type="entry name" value="NITRILASE-RELATED"/>
    <property type="match status" value="1"/>
</dbReference>
<dbReference type="RefSeq" id="WP_380665568.1">
    <property type="nucleotide sequence ID" value="NZ_JBHTCJ010000002.1"/>
</dbReference>
<organism evidence="3 4">
    <name type="scientific">Saccharopolyspora griseoalba</name>
    <dbReference type="NCBI Taxonomy" id="1431848"/>
    <lineage>
        <taxon>Bacteria</taxon>
        <taxon>Bacillati</taxon>
        <taxon>Actinomycetota</taxon>
        <taxon>Actinomycetes</taxon>
        <taxon>Pseudonocardiales</taxon>
        <taxon>Pseudonocardiaceae</taxon>
        <taxon>Saccharopolyspora</taxon>
    </lineage>
</organism>
<accession>A0ABW2LHY2</accession>
<dbReference type="InterPro" id="IPR001110">
    <property type="entry name" value="UPF0012_CS"/>
</dbReference>
<name>A0ABW2LHY2_9PSEU</name>
<dbReference type="Gene3D" id="3.60.110.10">
    <property type="entry name" value="Carbon-nitrogen hydrolase"/>
    <property type="match status" value="1"/>
</dbReference>
<dbReference type="EMBL" id="JBHTCJ010000002">
    <property type="protein sequence ID" value="MFC7340963.1"/>
    <property type="molecule type" value="Genomic_DNA"/>
</dbReference>
<keyword evidence="4" id="KW-1185">Reference proteome</keyword>
<dbReference type="PROSITE" id="PS50263">
    <property type="entry name" value="CN_HYDROLASE"/>
    <property type="match status" value="1"/>
</dbReference>
<dbReference type="CDD" id="cd07576">
    <property type="entry name" value="R-amidase_like"/>
    <property type="match status" value="1"/>
</dbReference>
<feature type="domain" description="CN hydrolase" evidence="2">
    <location>
        <begin position="1"/>
        <end position="237"/>
    </location>
</feature>
<evidence type="ECO:0000313" key="4">
    <source>
        <dbReference type="Proteomes" id="UP001596504"/>
    </source>
</evidence>
<proteinExistence type="inferred from homology"/>
<reference evidence="4" key="1">
    <citation type="journal article" date="2019" name="Int. J. Syst. Evol. Microbiol.">
        <title>The Global Catalogue of Microorganisms (GCM) 10K type strain sequencing project: providing services to taxonomists for standard genome sequencing and annotation.</title>
        <authorList>
            <consortium name="The Broad Institute Genomics Platform"/>
            <consortium name="The Broad Institute Genome Sequencing Center for Infectious Disease"/>
            <person name="Wu L."/>
            <person name="Ma J."/>
        </authorList>
    </citation>
    <scope>NUCLEOTIDE SEQUENCE [LARGE SCALE GENOMIC DNA]</scope>
    <source>
        <strain evidence="4">WLHS5</strain>
    </source>
</reference>
<dbReference type="SUPFAM" id="SSF56317">
    <property type="entry name" value="Carbon-nitrogen hydrolase"/>
    <property type="match status" value="1"/>
</dbReference>
<dbReference type="PANTHER" id="PTHR23088:SF27">
    <property type="entry name" value="DEAMINATED GLUTATHIONE AMIDASE"/>
    <property type="match status" value="1"/>
</dbReference>
<evidence type="ECO:0000259" key="2">
    <source>
        <dbReference type="PROSITE" id="PS50263"/>
    </source>
</evidence>
<dbReference type="InterPro" id="IPR044083">
    <property type="entry name" value="RamA-like"/>
</dbReference>
<keyword evidence="3" id="KW-0378">Hydrolase</keyword>
<evidence type="ECO:0000256" key="1">
    <source>
        <dbReference type="ARBA" id="ARBA00010613"/>
    </source>
</evidence>
<dbReference type="InterPro" id="IPR036526">
    <property type="entry name" value="C-N_Hydrolase_sf"/>
</dbReference>
<gene>
    <name evidence="3" type="ORF">ACFQRI_06025</name>
</gene>
<dbReference type="GO" id="GO:0016787">
    <property type="term" value="F:hydrolase activity"/>
    <property type="evidence" value="ECO:0007669"/>
    <property type="project" value="UniProtKB-KW"/>
</dbReference>
<dbReference type="PROSITE" id="PS01227">
    <property type="entry name" value="UPF0012"/>
    <property type="match status" value="1"/>
</dbReference>